<proteinExistence type="inferred from homology"/>
<name>A0A1G2THB9_9BACT</name>
<keyword evidence="4" id="KW-0547">Nucleotide-binding</keyword>
<accession>A0A1G2THB9</accession>
<keyword evidence="3" id="KW-0237">DNA synthesis</keyword>
<protein>
    <recommendedName>
        <fullName evidence="2">ribonucleoside-diphosphate reductase</fullName>
        <ecNumber evidence="2">1.17.4.1</ecNumber>
    </recommendedName>
</protein>
<organism evidence="7 8">
    <name type="scientific">Candidatus Zambryskibacteria bacterium RIFCSPHIGHO2_02_FULL_43_14</name>
    <dbReference type="NCBI Taxonomy" id="1802748"/>
    <lineage>
        <taxon>Bacteria</taxon>
        <taxon>Candidatus Zambryskiibacteriota</taxon>
    </lineage>
</organism>
<comment type="caution">
    <text evidence="7">The sequence shown here is derived from an EMBL/GenBank/DDBJ whole genome shotgun (WGS) entry which is preliminary data.</text>
</comment>
<feature type="domain" description="TSCPD" evidence="6">
    <location>
        <begin position="12"/>
        <end position="114"/>
    </location>
</feature>
<dbReference type="Pfam" id="PF12637">
    <property type="entry name" value="TSCPD"/>
    <property type="match status" value="1"/>
</dbReference>
<dbReference type="GO" id="GO:0071897">
    <property type="term" value="P:DNA biosynthetic process"/>
    <property type="evidence" value="ECO:0007669"/>
    <property type="project" value="UniProtKB-KW"/>
</dbReference>
<comment type="similarity">
    <text evidence="1">Belongs to the ribonucleoside diphosphate reductase class-2 family.</text>
</comment>
<evidence type="ECO:0000256" key="4">
    <source>
        <dbReference type="ARBA" id="ARBA00022741"/>
    </source>
</evidence>
<comment type="catalytic activity">
    <reaction evidence="5">
        <text>a 2'-deoxyribonucleoside 5'-diphosphate + [thioredoxin]-disulfide + H2O = a ribonucleoside 5'-diphosphate + [thioredoxin]-dithiol</text>
        <dbReference type="Rhea" id="RHEA:23252"/>
        <dbReference type="Rhea" id="RHEA-COMP:10698"/>
        <dbReference type="Rhea" id="RHEA-COMP:10700"/>
        <dbReference type="ChEBI" id="CHEBI:15377"/>
        <dbReference type="ChEBI" id="CHEBI:29950"/>
        <dbReference type="ChEBI" id="CHEBI:50058"/>
        <dbReference type="ChEBI" id="CHEBI:57930"/>
        <dbReference type="ChEBI" id="CHEBI:73316"/>
        <dbReference type="EC" id="1.17.4.1"/>
    </reaction>
</comment>
<evidence type="ECO:0000256" key="2">
    <source>
        <dbReference type="ARBA" id="ARBA00012274"/>
    </source>
</evidence>
<dbReference type="InterPro" id="IPR024434">
    <property type="entry name" value="TSCPD_dom"/>
</dbReference>
<reference evidence="7 8" key="1">
    <citation type="journal article" date="2016" name="Nat. Commun.">
        <title>Thousands of microbial genomes shed light on interconnected biogeochemical processes in an aquifer system.</title>
        <authorList>
            <person name="Anantharaman K."/>
            <person name="Brown C.T."/>
            <person name="Hug L.A."/>
            <person name="Sharon I."/>
            <person name="Castelle C.J."/>
            <person name="Probst A.J."/>
            <person name="Thomas B.C."/>
            <person name="Singh A."/>
            <person name="Wilkins M.J."/>
            <person name="Karaoz U."/>
            <person name="Brodie E.L."/>
            <person name="Williams K.H."/>
            <person name="Hubbard S.S."/>
            <person name="Banfield J.F."/>
        </authorList>
    </citation>
    <scope>NUCLEOTIDE SEQUENCE [LARGE SCALE GENOMIC DNA]</scope>
</reference>
<dbReference type="GO" id="GO:0000166">
    <property type="term" value="F:nucleotide binding"/>
    <property type="evidence" value="ECO:0007669"/>
    <property type="project" value="UniProtKB-KW"/>
</dbReference>
<dbReference type="AlphaFoldDB" id="A0A1G2THB9"/>
<dbReference type="GO" id="GO:0004748">
    <property type="term" value="F:ribonucleoside-diphosphate reductase activity, thioredoxin disulfide as acceptor"/>
    <property type="evidence" value="ECO:0007669"/>
    <property type="project" value="UniProtKB-EC"/>
</dbReference>
<evidence type="ECO:0000256" key="3">
    <source>
        <dbReference type="ARBA" id="ARBA00022634"/>
    </source>
</evidence>
<sequence>MQVLTVNRRTLPDERKAITHKFDIAGHEGYIIVDLFEDGQPGEIFLTIAKEEPMISGFANAFAQAISCALQYGVPLQVLVDKFRHTRFEPSGVTKNPEIRFASIVDYVFRWLELKFLLPTRENVSPIPVPSLNLDSPPCSTCGAIMIRSGDMWKCLNCDSTTSA</sequence>
<evidence type="ECO:0000256" key="1">
    <source>
        <dbReference type="ARBA" id="ARBA00007405"/>
    </source>
</evidence>
<dbReference type="EMBL" id="MHVR01000012">
    <property type="protein sequence ID" value="OHA96049.1"/>
    <property type="molecule type" value="Genomic_DNA"/>
</dbReference>
<evidence type="ECO:0000313" key="8">
    <source>
        <dbReference type="Proteomes" id="UP000178175"/>
    </source>
</evidence>
<evidence type="ECO:0000256" key="5">
    <source>
        <dbReference type="ARBA" id="ARBA00047754"/>
    </source>
</evidence>
<dbReference type="Proteomes" id="UP000178175">
    <property type="component" value="Unassembled WGS sequence"/>
</dbReference>
<evidence type="ECO:0000313" key="7">
    <source>
        <dbReference type="EMBL" id="OHA96049.1"/>
    </source>
</evidence>
<evidence type="ECO:0000259" key="6">
    <source>
        <dbReference type="Pfam" id="PF12637"/>
    </source>
</evidence>
<gene>
    <name evidence="7" type="ORF">A3C70_01295</name>
</gene>
<dbReference type="EC" id="1.17.4.1" evidence="2"/>